<evidence type="ECO:0000313" key="4">
    <source>
        <dbReference type="EMBL" id="AXH97033.1"/>
    </source>
</evidence>
<dbReference type="SUPFAM" id="SSF53300">
    <property type="entry name" value="vWA-like"/>
    <property type="match status" value="1"/>
</dbReference>
<organism evidence="4 5">
    <name type="scientific">Ornithinimicrobium avium</name>
    <dbReference type="NCBI Taxonomy" id="2283195"/>
    <lineage>
        <taxon>Bacteria</taxon>
        <taxon>Bacillati</taxon>
        <taxon>Actinomycetota</taxon>
        <taxon>Actinomycetes</taxon>
        <taxon>Micrococcales</taxon>
        <taxon>Ornithinimicrobiaceae</taxon>
        <taxon>Ornithinimicrobium</taxon>
    </lineage>
</organism>
<name>A0A345NPS5_9MICO</name>
<dbReference type="OrthoDB" id="5621159at2"/>
<dbReference type="Pfam" id="PF13531">
    <property type="entry name" value="SBP_bac_11"/>
    <property type="match status" value="1"/>
</dbReference>
<evidence type="ECO:0000256" key="1">
    <source>
        <dbReference type="SAM" id="MobiDB-lite"/>
    </source>
</evidence>
<evidence type="ECO:0000313" key="5">
    <source>
        <dbReference type="Proteomes" id="UP000253790"/>
    </source>
</evidence>
<dbReference type="KEGG" id="orn:DV701_13690"/>
<keyword evidence="2" id="KW-0812">Transmembrane</keyword>
<dbReference type="EMBL" id="CP031229">
    <property type="protein sequence ID" value="AXH97033.1"/>
    <property type="molecule type" value="Genomic_DNA"/>
</dbReference>
<accession>A0A345NPS5</accession>
<dbReference type="SMART" id="SM00327">
    <property type="entry name" value="VWA"/>
    <property type="match status" value="1"/>
</dbReference>
<dbReference type="SUPFAM" id="SSF53850">
    <property type="entry name" value="Periplasmic binding protein-like II"/>
    <property type="match status" value="1"/>
</dbReference>
<evidence type="ECO:0000256" key="2">
    <source>
        <dbReference type="SAM" id="Phobius"/>
    </source>
</evidence>
<feature type="transmembrane region" description="Helical" evidence="2">
    <location>
        <begin position="12"/>
        <end position="36"/>
    </location>
</feature>
<dbReference type="AlphaFoldDB" id="A0A345NPS5"/>
<evidence type="ECO:0000259" key="3">
    <source>
        <dbReference type="PROSITE" id="PS50234"/>
    </source>
</evidence>
<proteinExistence type="predicted"/>
<keyword evidence="5" id="KW-1185">Reference proteome</keyword>
<dbReference type="PROSITE" id="PS50234">
    <property type="entry name" value="VWFA"/>
    <property type="match status" value="1"/>
</dbReference>
<feature type="region of interest" description="Disordered" evidence="1">
    <location>
        <begin position="46"/>
        <end position="81"/>
    </location>
</feature>
<gene>
    <name evidence="4" type="ORF">DV701_13690</name>
</gene>
<dbReference type="Gene3D" id="3.40.50.410">
    <property type="entry name" value="von Willebrand factor, type A domain"/>
    <property type="match status" value="1"/>
</dbReference>
<dbReference type="Proteomes" id="UP000253790">
    <property type="component" value="Chromosome"/>
</dbReference>
<keyword evidence="2" id="KW-0472">Membrane</keyword>
<dbReference type="InterPro" id="IPR002035">
    <property type="entry name" value="VWF_A"/>
</dbReference>
<keyword evidence="2" id="KW-1133">Transmembrane helix</keyword>
<reference evidence="4 5" key="1">
    <citation type="submission" date="2018-07" db="EMBL/GenBank/DDBJ databases">
        <title>Complete genome sequencing of Ornithinimicrobium sp. AMA3305.</title>
        <authorList>
            <person name="Bae J.-W."/>
        </authorList>
    </citation>
    <scope>NUCLEOTIDE SEQUENCE [LARGE SCALE GENOMIC DNA]</scope>
    <source>
        <strain evidence="4 5">AMA3305</strain>
    </source>
</reference>
<dbReference type="InterPro" id="IPR036465">
    <property type="entry name" value="vWFA_dom_sf"/>
</dbReference>
<feature type="domain" description="VWFA" evidence="3">
    <location>
        <begin position="361"/>
        <end position="561"/>
    </location>
</feature>
<dbReference type="Pfam" id="PF13768">
    <property type="entry name" value="VWA_3"/>
    <property type="match status" value="1"/>
</dbReference>
<protein>
    <submittedName>
        <fullName evidence="4">VWA domain-containing protein</fullName>
    </submittedName>
</protein>
<sequence>MHGVAKHSSPTSVNWGPVALVSLVVLLLVVGGISVFQLLGGSDDDGATAGETPTTDVAGASGPGPDEEEQTSEPAGRGDLDCTPVTVWSAPELLPAVQAASERAGDECFSYAVVSREAATAQAALRSGETPDVWVAGSSGWPELMAAEGVDLEVGDVVASSPVVLAASEPAARALGALGVSEDTTFGQLTALYREAVASGEAPVTLRVGDPRVDQASMALLAAAGAGPDGWAQAGSDARGTLVLLAQTAVQGDPLVAVAADPTTVVPVTQQQVAGADPDLGIRGLPFGDGASVVRMPFVRIGDAGSPQAADALEEALTSEDAAGDIEDLGLQPGDADGQEPDPEITQTLARTWTVIAPQSRILTLIDISGSMEAVVGEDTTRIDLTRQAAQTALSVVPGQTAIGLWYFATALDGKNDYRDVVRLRPLNEVVRSGVTQKDLLLAETDKLDLDILEGDTGLHDSLWAAYTAMQERYSPEAISSVLLLTDGINDDSTGGLSEKQVVERLSKARDSGDAPVTVVLIGVGPDVDAKALDRLAKAAGGESLVIRDPRELPQVFVDVVASRAP</sequence>